<feature type="transmembrane region" description="Helical" evidence="4">
    <location>
        <begin position="58"/>
        <end position="77"/>
    </location>
</feature>
<dbReference type="GO" id="GO:0008081">
    <property type="term" value="F:phosphoric diester hydrolase activity"/>
    <property type="evidence" value="ECO:0007669"/>
    <property type="project" value="InterPro"/>
</dbReference>
<keyword evidence="4" id="KW-0812">Transmembrane</keyword>
<protein>
    <recommendedName>
        <fullName evidence="2">Altered inheritance of mitochondria protein 6</fullName>
    </recommendedName>
</protein>
<keyword evidence="4" id="KW-0472">Membrane</keyword>
<feature type="region of interest" description="Disordered" evidence="3">
    <location>
        <begin position="1"/>
        <end position="22"/>
    </location>
</feature>
<comment type="similarity">
    <text evidence="1">Belongs to the AIM6 family.</text>
</comment>
<dbReference type="AlphaFoldDB" id="A0A5C3N3Z7"/>
<gene>
    <name evidence="5" type="ORF">OE88DRAFT_534268</name>
</gene>
<sequence length="382" mass="42275">MSHSKRHHYQQLAPDEEDDEATVEYELVDRPNDRRTVTASAFLPARPAKVHADLWRPLAYGFLGLACIVLATIYAPATQHSTSNNLLFHLSARDGPFLQWGYAEWVSLTAGVAPKRCHSHNDYEQSVPLLKALTYGAASVEADVWLVGNELLVGHTEQELSPNKTLAKLYLDPLQDILRRANLDRKDDGVTPLRGVFATAPKLPLQLLIDLKTEGAATFDRLYEYLEPLRSAGYLTTVEAGSPYPVFTPSVITVVGTGNTPLSSVVGLGNGSARRRDIFLDAPLLDLASTSDGGFAKAYTPSVSPLASANMQDVVGWTWLAPWVARRRLRRLVDAAHKKGIQARLWNTPNFPVWLRNYVWQVLLDEGADWLNVDDLPAAARF</sequence>
<evidence type="ECO:0000313" key="6">
    <source>
        <dbReference type="Proteomes" id="UP000305948"/>
    </source>
</evidence>
<dbReference type="SUPFAM" id="SSF51695">
    <property type="entry name" value="PLC-like phosphodiesterases"/>
    <property type="match status" value="1"/>
</dbReference>
<dbReference type="InterPro" id="IPR017946">
    <property type="entry name" value="PLC-like_Pdiesterase_TIM-brl"/>
</dbReference>
<dbReference type="GO" id="GO:0006629">
    <property type="term" value="P:lipid metabolic process"/>
    <property type="evidence" value="ECO:0007669"/>
    <property type="project" value="InterPro"/>
</dbReference>
<dbReference type="InterPro" id="IPR051236">
    <property type="entry name" value="HAT_RTT109-like"/>
</dbReference>
<reference evidence="5 6" key="1">
    <citation type="journal article" date="2019" name="Nat. Ecol. Evol.">
        <title>Megaphylogeny resolves global patterns of mushroom evolution.</title>
        <authorList>
            <person name="Varga T."/>
            <person name="Krizsan K."/>
            <person name="Foldi C."/>
            <person name="Dima B."/>
            <person name="Sanchez-Garcia M."/>
            <person name="Sanchez-Ramirez S."/>
            <person name="Szollosi G.J."/>
            <person name="Szarkandi J.G."/>
            <person name="Papp V."/>
            <person name="Albert L."/>
            <person name="Andreopoulos W."/>
            <person name="Angelini C."/>
            <person name="Antonin V."/>
            <person name="Barry K.W."/>
            <person name="Bougher N.L."/>
            <person name="Buchanan P."/>
            <person name="Buyck B."/>
            <person name="Bense V."/>
            <person name="Catcheside P."/>
            <person name="Chovatia M."/>
            <person name="Cooper J."/>
            <person name="Damon W."/>
            <person name="Desjardin D."/>
            <person name="Finy P."/>
            <person name="Geml J."/>
            <person name="Haridas S."/>
            <person name="Hughes K."/>
            <person name="Justo A."/>
            <person name="Karasinski D."/>
            <person name="Kautmanova I."/>
            <person name="Kiss B."/>
            <person name="Kocsube S."/>
            <person name="Kotiranta H."/>
            <person name="LaButti K.M."/>
            <person name="Lechner B.E."/>
            <person name="Liimatainen K."/>
            <person name="Lipzen A."/>
            <person name="Lukacs Z."/>
            <person name="Mihaltcheva S."/>
            <person name="Morgado L.N."/>
            <person name="Niskanen T."/>
            <person name="Noordeloos M.E."/>
            <person name="Ohm R.A."/>
            <person name="Ortiz-Santana B."/>
            <person name="Ovrebo C."/>
            <person name="Racz N."/>
            <person name="Riley R."/>
            <person name="Savchenko A."/>
            <person name="Shiryaev A."/>
            <person name="Soop K."/>
            <person name="Spirin V."/>
            <person name="Szebenyi C."/>
            <person name="Tomsovsky M."/>
            <person name="Tulloss R.E."/>
            <person name="Uehling J."/>
            <person name="Grigoriev I.V."/>
            <person name="Vagvolgyi C."/>
            <person name="Papp T."/>
            <person name="Martin F.M."/>
            <person name="Miettinen O."/>
            <person name="Hibbett D.S."/>
            <person name="Nagy L.G."/>
        </authorList>
    </citation>
    <scope>NUCLEOTIDE SEQUENCE [LARGE SCALE GENOMIC DNA]</scope>
    <source>
        <strain evidence="5 6">OMC1185</strain>
    </source>
</reference>
<organism evidence="5 6">
    <name type="scientific">Heliocybe sulcata</name>
    <dbReference type="NCBI Taxonomy" id="5364"/>
    <lineage>
        <taxon>Eukaryota</taxon>
        <taxon>Fungi</taxon>
        <taxon>Dikarya</taxon>
        <taxon>Basidiomycota</taxon>
        <taxon>Agaricomycotina</taxon>
        <taxon>Agaricomycetes</taxon>
        <taxon>Gloeophyllales</taxon>
        <taxon>Gloeophyllaceae</taxon>
        <taxon>Heliocybe</taxon>
    </lineage>
</organism>
<dbReference type="OrthoDB" id="4153866at2759"/>
<keyword evidence="6" id="KW-1185">Reference proteome</keyword>
<dbReference type="Gene3D" id="3.20.20.190">
    <property type="entry name" value="Phosphatidylinositol (PI) phosphodiesterase"/>
    <property type="match status" value="1"/>
</dbReference>
<evidence type="ECO:0000256" key="2">
    <source>
        <dbReference type="ARBA" id="ARBA00014286"/>
    </source>
</evidence>
<evidence type="ECO:0000313" key="5">
    <source>
        <dbReference type="EMBL" id="TFK48501.1"/>
    </source>
</evidence>
<name>A0A5C3N3Z7_9AGAM</name>
<dbReference type="PANTHER" id="PTHR31571:SF1">
    <property type="entry name" value="ALTERED INHERITANCE OF MITOCHONDRIA PROTEIN 6"/>
    <property type="match status" value="1"/>
</dbReference>
<proteinExistence type="inferred from homology"/>
<accession>A0A5C3N3Z7</accession>
<evidence type="ECO:0000256" key="1">
    <source>
        <dbReference type="ARBA" id="ARBA00008858"/>
    </source>
</evidence>
<dbReference type="EMBL" id="ML213519">
    <property type="protein sequence ID" value="TFK48501.1"/>
    <property type="molecule type" value="Genomic_DNA"/>
</dbReference>
<evidence type="ECO:0000256" key="3">
    <source>
        <dbReference type="SAM" id="MobiDB-lite"/>
    </source>
</evidence>
<keyword evidence="4" id="KW-1133">Transmembrane helix</keyword>
<evidence type="ECO:0000256" key="4">
    <source>
        <dbReference type="SAM" id="Phobius"/>
    </source>
</evidence>
<dbReference type="Proteomes" id="UP000305948">
    <property type="component" value="Unassembled WGS sequence"/>
</dbReference>
<dbReference type="PANTHER" id="PTHR31571">
    <property type="entry name" value="ALTERED INHERITANCE OF MITOCHONDRIA PROTEIN 6"/>
    <property type="match status" value="1"/>
</dbReference>
<dbReference type="STRING" id="5364.A0A5C3N3Z7"/>